<organism evidence="2 3">
    <name type="scientific">Erythrobacter litoralis</name>
    <dbReference type="NCBI Taxonomy" id="39960"/>
    <lineage>
        <taxon>Bacteria</taxon>
        <taxon>Pseudomonadati</taxon>
        <taxon>Pseudomonadota</taxon>
        <taxon>Alphaproteobacteria</taxon>
        <taxon>Sphingomonadales</taxon>
        <taxon>Erythrobacteraceae</taxon>
        <taxon>Erythrobacter/Porphyrobacter group</taxon>
        <taxon>Erythrobacter</taxon>
    </lineage>
</organism>
<dbReference type="AlphaFoldDB" id="A0A074N0H0"/>
<gene>
    <name evidence="2" type="ORF">EH32_05090</name>
</gene>
<dbReference type="Pfam" id="PF04940">
    <property type="entry name" value="BLUF"/>
    <property type="match status" value="1"/>
</dbReference>
<dbReference type="Proteomes" id="UP000027866">
    <property type="component" value="Unassembled WGS sequence"/>
</dbReference>
<accession>A0A074N0H0</accession>
<dbReference type="Gene3D" id="3.30.70.100">
    <property type="match status" value="1"/>
</dbReference>
<comment type="caution">
    <text evidence="2">The sequence shown here is derived from an EMBL/GenBank/DDBJ whole genome shotgun (WGS) entry which is preliminary data.</text>
</comment>
<reference evidence="2 3" key="1">
    <citation type="submission" date="2014-04" db="EMBL/GenBank/DDBJ databases">
        <title>A comprehensive comparison of genomes of Erythrobacter spp. Strains.</title>
        <authorList>
            <person name="Zheng Q."/>
        </authorList>
    </citation>
    <scope>NUCLEOTIDE SEQUENCE [LARGE SCALE GENOMIC DNA]</scope>
    <source>
        <strain evidence="2 3">DSM 8509</strain>
    </source>
</reference>
<proteinExistence type="predicted"/>
<evidence type="ECO:0000313" key="3">
    <source>
        <dbReference type="Proteomes" id="UP000027866"/>
    </source>
</evidence>
<dbReference type="PROSITE" id="PS50925">
    <property type="entry name" value="BLUF"/>
    <property type="match status" value="1"/>
</dbReference>
<keyword evidence="3" id="KW-1185">Reference proteome</keyword>
<dbReference type="InterPro" id="IPR007024">
    <property type="entry name" value="BLUF_domain"/>
</dbReference>
<dbReference type="PATRIC" id="fig|39960.10.peg.2133"/>
<dbReference type="GO" id="GO:0071949">
    <property type="term" value="F:FAD binding"/>
    <property type="evidence" value="ECO:0007669"/>
    <property type="project" value="InterPro"/>
</dbReference>
<dbReference type="RefSeq" id="WP_034900707.1">
    <property type="nucleotide sequence ID" value="NZ_CP017057.1"/>
</dbReference>
<dbReference type="KEGG" id="elq:Ga0102493_113039"/>
<dbReference type="OrthoDB" id="196105at2"/>
<evidence type="ECO:0000313" key="2">
    <source>
        <dbReference type="EMBL" id="KEO98490.1"/>
    </source>
</evidence>
<evidence type="ECO:0000259" key="1">
    <source>
        <dbReference type="PROSITE" id="PS50925"/>
    </source>
</evidence>
<name>A0A074N0H0_9SPHN</name>
<dbReference type="SMART" id="SM01034">
    <property type="entry name" value="BLUF"/>
    <property type="match status" value="1"/>
</dbReference>
<dbReference type="EMBL" id="JMIX01000003">
    <property type="protein sequence ID" value="KEO98490.1"/>
    <property type="molecule type" value="Genomic_DNA"/>
</dbReference>
<sequence length="136" mass="15453">MKQLIYRSQPFGFDHAMLDGILMAARRNNRENDITGALICRQDMYIQLVEGPDDAIDALYERILADDRHTDVKLEMSTAIEERMFPGWAMLDDTNPSMTFSKDEVEDGSIDRASPEALRTLFRRIAEKAAAARTPT</sequence>
<feature type="domain" description="BLUF" evidence="1">
    <location>
        <begin position="1"/>
        <end position="91"/>
    </location>
</feature>
<dbReference type="SUPFAM" id="SSF54975">
    <property type="entry name" value="Acylphosphatase/BLUF domain-like"/>
    <property type="match status" value="1"/>
</dbReference>
<dbReference type="InterPro" id="IPR036046">
    <property type="entry name" value="Acylphosphatase-like_dom_sf"/>
</dbReference>
<dbReference type="GO" id="GO:0009882">
    <property type="term" value="F:blue light photoreceptor activity"/>
    <property type="evidence" value="ECO:0007669"/>
    <property type="project" value="InterPro"/>
</dbReference>
<protein>
    <recommendedName>
        <fullName evidence="1">BLUF domain-containing protein</fullName>
    </recommendedName>
</protein>